<dbReference type="RefSeq" id="WP_162413581.1">
    <property type="nucleotide sequence ID" value="NZ_JAHQXE010000003.1"/>
</dbReference>
<gene>
    <name evidence="2" type="ORF">KTS37_10610</name>
</gene>
<feature type="transmembrane region" description="Helical" evidence="1">
    <location>
        <begin position="139"/>
        <end position="158"/>
    </location>
</feature>
<evidence type="ECO:0000313" key="3">
    <source>
        <dbReference type="Proteomes" id="UP001166304"/>
    </source>
</evidence>
<accession>A0AA41G291</accession>
<keyword evidence="1" id="KW-0472">Membrane</keyword>
<feature type="transmembrane region" description="Helical" evidence="1">
    <location>
        <begin position="52"/>
        <end position="71"/>
    </location>
</feature>
<dbReference type="Proteomes" id="UP001166304">
    <property type="component" value="Unassembled WGS sequence"/>
</dbReference>
<keyword evidence="3" id="KW-1185">Reference proteome</keyword>
<organism evidence="2 3">
    <name type="scientific">Haloarcula salina</name>
    <dbReference type="NCBI Taxonomy" id="1429914"/>
    <lineage>
        <taxon>Archaea</taxon>
        <taxon>Methanobacteriati</taxon>
        <taxon>Methanobacteriota</taxon>
        <taxon>Stenosarchaea group</taxon>
        <taxon>Halobacteria</taxon>
        <taxon>Halobacteriales</taxon>
        <taxon>Haloarculaceae</taxon>
        <taxon>Haloarcula</taxon>
    </lineage>
</organism>
<evidence type="ECO:0000256" key="1">
    <source>
        <dbReference type="SAM" id="Phobius"/>
    </source>
</evidence>
<feature type="transmembrane region" description="Helical" evidence="1">
    <location>
        <begin position="12"/>
        <end position="40"/>
    </location>
</feature>
<dbReference type="EMBL" id="JAHQXE010000003">
    <property type="protein sequence ID" value="MBV0902239.1"/>
    <property type="molecule type" value="Genomic_DNA"/>
</dbReference>
<protein>
    <submittedName>
        <fullName evidence="2">Uncharacterized protein</fullName>
    </submittedName>
</protein>
<evidence type="ECO:0000313" key="2">
    <source>
        <dbReference type="EMBL" id="MBV0902239.1"/>
    </source>
</evidence>
<dbReference type="Pfam" id="PF24363">
    <property type="entry name" value="DUF7519"/>
    <property type="match status" value="1"/>
</dbReference>
<keyword evidence="1" id="KW-0812">Transmembrane</keyword>
<proteinExistence type="predicted"/>
<dbReference type="AlphaFoldDB" id="A0AA41G291"/>
<dbReference type="InterPro" id="IPR055941">
    <property type="entry name" value="DUF7519"/>
</dbReference>
<feature type="transmembrane region" description="Helical" evidence="1">
    <location>
        <begin position="107"/>
        <end position="133"/>
    </location>
</feature>
<comment type="caution">
    <text evidence="2">The sequence shown here is derived from an EMBL/GenBank/DDBJ whole genome shotgun (WGS) entry which is preliminary data.</text>
</comment>
<name>A0AA41G291_9EURY</name>
<keyword evidence="1" id="KW-1133">Transmembrane helix</keyword>
<reference evidence="2" key="1">
    <citation type="submission" date="2021-06" db="EMBL/GenBank/DDBJ databases">
        <title>New haloarchaea isolates fom saline soil.</title>
        <authorList>
            <person name="Duran-Viseras A."/>
            <person name="Sanchez-Porro C.S."/>
            <person name="Ventosa A."/>
        </authorList>
    </citation>
    <scope>NUCLEOTIDE SEQUENCE</scope>
    <source>
        <strain evidence="2">JCM 18369</strain>
    </source>
</reference>
<sequence>MTARTGLVCGGAAGLAGVATLFVAGVGTAATAAGVAAVVVLGGGVLVRSGRLVDLAGAALFLEVLVAALQGASATTVLAGGGGTVLAWTFGHAAVDLRDDLGTGPSVTVESAHVAGTTALVGVAVAVTTLLFGVDVPRLPPLALASVVLGAIALTAALRR</sequence>